<dbReference type="InterPro" id="IPR004879">
    <property type="entry name" value="Ssp411-like_TRX"/>
</dbReference>
<dbReference type="Pfam" id="PF03190">
    <property type="entry name" value="Thioredox_DsbH"/>
    <property type="match status" value="1"/>
</dbReference>
<organism evidence="2 3">
    <name type="scientific">Candidatus Nitrospira neomarina</name>
    <dbReference type="NCBI Taxonomy" id="3020899"/>
    <lineage>
        <taxon>Bacteria</taxon>
        <taxon>Pseudomonadati</taxon>
        <taxon>Nitrospirota</taxon>
        <taxon>Nitrospiria</taxon>
        <taxon>Nitrospirales</taxon>
        <taxon>Nitrospiraceae</taxon>
        <taxon>Nitrospira</taxon>
    </lineage>
</organism>
<keyword evidence="3" id="KW-1185">Reference proteome</keyword>
<evidence type="ECO:0000313" key="2">
    <source>
        <dbReference type="EMBL" id="WNM60355.1"/>
    </source>
</evidence>
<dbReference type="PANTHER" id="PTHR42899">
    <property type="entry name" value="SPERMATOGENESIS-ASSOCIATED PROTEIN 20"/>
    <property type="match status" value="1"/>
</dbReference>
<dbReference type="SUPFAM" id="SSF48208">
    <property type="entry name" value="Six-hairpin glycosidases"/>
    <property type="match status" value="1"/>
</dbReference>
<feature type="domain" description="Spermatogenesis-associated protein 20-like TRX" evidence="1">
    <location>
        <begin position="76"/>
        <end position="205"/>
    </location>
</feature>
<gene>
    <name evidence="2" type="ORF">PQG83_11330</name>
</gene>
<reference evidence="2 3" key="1">
    <citation type="submission" date="2023-01" db="EMBL/GenBank/DDBJ databases">
        <title>Cultivation and genomic characterization of new, ubiquitous marine nitrite-oxidizing bacteria from the Nitrospirales.</title>
        <authorList>
            <person name="Mueller A.J."/>
            <person name="Daebeler A."/>
            <person name="Herbold C.W."/>
            <person name="Kirkegaard R.H."/>
            <person name="Daims H."/>
        </authorList>
    </citation>
    <scope>NUCLEOTIDE SEQUENCE [LARGE SCALE GENOMIC DNA]</scope>
    <source>
        <strain evidence="2 3">DK</strain>
    </source>
</reference>
<evidence type="ECO:0000259" key="1">
    <source>
        <dbReference type="Pfam" id="PF03190"/>
    </source>
</evidence>
<dbReference type="RefSeq" id="WP_312740997.1">
    <property type="nucleotide sequence ID" value="NZ_CP116968.1"/>
</dbReference>
<dbReference type="InterPro" id="IPR024705">
    <property type="entry name" value="Ssp411"/>
</dbReference>
<proteinExistence type="predicted"/>
<dbReference type="SUPFAM" id="SSF52833">
    <property type="entry name" value="Thioredoxin-like"/>
    <property type="match status" value="1"/>
</dbReference>
<dbReference type="AlphaFoldDB" id="A0AA96GHG3"/>
<accession>A0AA96GHG3</accession>
<dbReference type="InterPro" id="IPR036249">
    <property type="entry name" value="Thioredoxin-like_sf"/>
</dbReference>
<dbReference type="InterPro" id="IPR008928">
    <property type="entry name" value="6-hairpin_glycosidase_sf"/>
</dbReference>
<dbReference type="GO" id="GO:0005975">
    <property type="term" value="P:carbohydrate metabolic process"/>
    <property type="evidence" value="ECO:0007669"/>
    <property type="project" value="InterPro"/>
</dbReference>
<sequence>MFPQFVQFFSHCSPLDQFWRTIIKFAFVPKSVGINHLRHIRGSCRLLMVAGLSVLFLISPLHAEIRPHGESVGHPIVQWHEWGNEAFGRAQSEDKLIILDLTAIWCHACHVMDQTTYANPHIVQLLNTKFIPVRVDTDQRPDLDARYRAGGWPTTNVLLPTGEILFQANALGSEEMEAMLLEVQSIYDTDKAMLLKKASQLWERVQKKVEAGSSKANVLQAAMVKQSVEMMRAQFDSVNGGFRDAPKFFEPEAIQMVLAYGFFEDDPELLKIGLDTLKKQVGLLDPVWGGFYRYAEQADWSQPHFEKMLSIQALNLRNYIEAFQLTGDLQFKRIGLALIEYVSRFLTDPQTGLLYESQDADVRGTDGIVSMSGAEYYSLNESKRLAIGIPYVDQRVFTGSNALMAWAYLHASVVLEQVEIGDSALQILSRLFQKRFDVNKGLAHGAPGDGPNLYGLLSDHIFFGQALLEAFRVTGRYQFLQNAEALAQVTQRLLHDSANGGFFDHPQIPGTFGLLKFPTKPVKENFQAVLWYLDLFHSTEKHTYRSIAESTLQAMVMSRQPLPLALSGLAIDQWFRIPIHIAVVGDFDDAMTRILMMEGQRMFCPGKIVKNFDPKEGQPKWGDIIFPYDERPAAFICTDRLCSAPVFHAEDMKQSVADMMAVLRAPVRQ</sequence>
<dbReference type="EMBL" id="CP116968">
    <property type="protein sequence ID" value="WNM60355.1"/>
    <property type="molecule type" value="Genomic_DNA"/>
</dbReference>
<protein>
    <submittedName>
        <fullName evidence="2">DUF255 domain-containing protein</fullName>
    </submittedName>
</protein>
<name>A0AA96GHG3_9BACT</name>
<dbReference type="PANTHER" id="PTHR42899:SF1">
    <property type="entry name" value="SPERMATOGENESIS-ASSOCIATED PROTEIN 20"/>
    <property type="match status" value="1"/>
</dbReference>
<dbReference type="KEGG" id="nneo:PQG83_11330"/>
<dbReference type="Proteomes" id="UP001302494">
    <property type="component" value="Chromosome"/>
</dbReference>
<evidence type="ECO:0000313" key="3">
    <source>
        <dbReference type="Proteomes" id="UP001302494"/>
    </source>
</evidence>
<dbReference type="Gene3D" id="3.40.30.10">
    <property type="entry name" value="Glutaredoxin"/>
    <property type="match status" value="1"/>
</dbReference>
<dbReference type="PIRSF" id="PIRSF006402">
    <property type="entry name" value="UCP006402_thioredoxin"/>
    <property type="match status" value="1"/>
</dbReference>